<dbReference type="AlphaFoldDB" id="A0A515DB46"/>
<dbReference type="SUPFAM" id="SSF101790">
    <property type="entry name" value="Aminomethyltransferase beta-barrel domain"/>
    <property type="match status" value="1"/>
</dbReference>
<sequence>MTVSLPTTAASSSPDAATVPLNGVAPLPHLGVIRVAGEDAATFLHGQLTQDFSLLDRSEARLAAFCSAKGRMQASFIGFKRSPTEILLVCSRDLLAPTLKRLSMFVLRAKAKLTDATADFSLFGLAGDATKEIAGGAHTVWAKADFGSANVVTLYPADGQPRALWIAPVGEPAPVGTPLATELWLWSEVRSGIVTLTTPLIDAFVPQMLNYESVGGVNFKKGCYPGQEVVARSQFRGTLKRRAYLVHCDAPPSPGQEVFHSADATQPCGLVAQAAAAPHGDFDALVSLQISATESGTLHLGAPGGPALALQALPYPLLLDI</sequence>
<organism evidence="1 2">
    <name type="scientific">Rhodoferax sediminis</name>
    <dbReference type="NCBI Taxonomy" id="2509614"/>
    <lineage>
        <taxon>Bacteria</taxon>
        <taxon>Pseudomonadati</taxon>
        <taxon>Pseudomonadota</taxon>
        <taxon>Betaproteobacteria</taxon>
        <taxon>Burkholderiales</taxon>
        <taxon>Comamonadaceae</taxon>
        <taxon>Rhodoferax</taxon>
    </lineage>
</organism>
<reference evidence="1 2" key="1">
    <citation type="submission" date="2019-01" db="EMBL/GenBank/DDBJ databases">
        <title>Genomic insights into a novel species Rhodoferax sp.</title>
        <authorList>
            <person name="Jin L."/>
        </authorList>
    </citation>
    <scope>NUCLEOTIDE SEQUENCE [LARGE SCALE GENOMIC DNA]</scope>
    <source>
        <strain evidence="1 2">CHu59-6-5</strain>
    </source>
</reference>
<dbReference type="EMBL" id="CP035503">
    <property type="protein sequence ID" value="QDL37631.1"/>
    <property type="molecule type" value="Genomic_DNA"/>
</dbReference>
<dbReference type="KEGG" id="rhf:EUB48_10385"/>
<dbReference type="OrthoDB" id="9796287at2"/>
<dbReference type="InterPro" id="IPR017703">
    <property type="entry name" value="YgfZ/GCV_T_CS"/>
</dbReference>
<dbReference type="RefSeq" id="WP_142818885.1">
    <property type="nucleotide sequence ID" value="NZ_CP035503.1"/>
</dbReference>
<dbReference type="InterPro" id="IPR045179">
    <property type="entry name" value="YgfZ/GcvT"/>
</dbReference>
<dbReference type="Gene3D" id="2.40.30.160">
    <property type="match status" value="1"/>
</dbReference>
<gene>
    <name evidence="1" type="ORF">EUB48_10385</name>
</gene>
<evidence type="ECO:0000313" key="2">
    <source>
        <dbReference type="Proteomes" id="UP000316798"/>
    </source>
</evidence>
<dbReference type="Proteomes" id="UP000316798">
    <property type="component" value="Chromosome"/>
</dbReference>
<dbReference type="SUPFAM" id="SSF103025">
    <property type="entry name" value="Folate-binding domain"/>
    <property type="match status" value="1"/>
</dbReference>
<dbReference type="PANTHER" id="PTHR22602">
    <property type="entry name" value="TRANSFERASE CAF17, MITOCHONDRIAL-RELATED"/>
    <property type="match status" value="1"/>
</dbReference>
<dbReference type="PANTHER" id="PTHR22602:SF0">
    <property type="entry name" value="TRANSFERASE CAF17, MITOCHONDRIAL-RELATED"/>
    <property type="match status" value="1"/>
</dbReference>
<keyword evidence="2" id="KW-1185">Reference proteome</keyword>
<proteinExistence type="predicted"/>
<dbReference type="NCBIfam" id="TIGR03317">
    <property type="entry name" value="ygfZ_signature"/>
    <property type="match status" value="1"/>
</dbReference>
<protein>
    <submittedName>
        <fullName evidence="1">Folate-binding protein</fullName>
    </submittedName>
</protein>
<dbReference type="InterPro" id="IPR029043">
    <property type="entry name" value="GcvT/YgfZ_C"/>
</dbReference>
<dbReference type="Gene3D" id="3.30.70.1400">
    <property type="entry name" value="Aminomethyltransferase beta-barrel domains"/>
    <property type="match status" value="1"/>
</dbReference>
<name>A0A515DB46_9BURK</name>
<evidence type="ECO:0000313" key="1">
    <source>
        <dbReference type="EMBL" id="QDL37631.1"/>
    </source>
</evidence>
<accession>A0A515DB46</accession>
<dbReference type="GO" id="GO:0016226">
    <property type="term" value="P:iron-sulfur cluster assembly"/>
    <property type="evidence" value="ECO:0007669"/>
    <property type="project" value="TreeGrafter"/>
</dbReference>